<feature type="region of interest" description="Disordered" evidence="1">
    <location>
        <begin position="298"/>
        <end position="320"/>
    </location>
</feature>
<feature type="compositionally biased region" description="Polar residues" evidence="1">
    <location>
        <begin position="208"/>
        <end position="222"/>
    </location>
</feature>
<feature type="compositionally biased region" description="Low complexity" evidence="1">
    <location>
        <begin position="1"/>
        <end position="26"/>
    </location>
</feature>
<evidence type="ECO:0000256" key="1">
    <source>
        <dbReference type="SAM" id="MobiDB-lite"/>
    </source>
</evidence>
<gene>
    <name evidence="2" type="ORF">AAW51_0841</name>
</gene>
<reference evidence="2 3" key="1">
    <citation type="submission" date="2015-05" db="EMBL/GenBank/DDBJ databases">
        <authorList>
            <person name="Tang B."/>
            <person name="Yu Y."/>
        </authorList>
    </citation>
    <scope>NUCLEOTIDE SEQUENCE [LARGE SCALE GENOMIC DNA]</scope>
    <source>
        <strain evidence="2 3">DSM 7029</strain>
    </source>
</reference>
<feature type="compositionally biased region" description="Low complexity" evidence="1">
    <location>
        <begin position="110"/>
        <end position="124"/>
    </location>
</feature>
<dbReference type="KEGG" id="pbh:AAW51_0841"/>
<feature type="compositionally biased region" description="Low complexity" evidence="1">
    <location>
        <begin position="83"/>
        <end position="94"/>
    </location>
</feature>
<feature type="region of interest" description="Disordered" evidence="1">
    <location>
        <begin position="199"/>
        <end position="222"/>
    </location>
</feature>
<dbReference type="EMBL" id="CP011371">
    <property type="protein sequence ID" value="AKJ27532.1"/>
    <property type="molecule type" value="Genomic_DNA"/>
</dbReference>
<keyword evidence="3" id="KW-1185">Reference proteome</keyword>
<dbReference type="STRING" id="413882.AAW51_0841"/>
<accession>A0A0G3BE13</accession>
<sequence length="376" mass="36540">MSSPISSRAATPPPTTTTSSRTPTTAPHHHHDTHASSSASATPFSGTSVRSFASAPPGLRSRKAAGGVNGQGSLPPRASVPRSSSGAASTANTAGGSGPEAHHADAGEGAYARPASASTTPPVTAAGKLAPEQAAERLIGTLAQQGGTHLASQAGAWLRQRTGSGTAAEAGGSSEALNLTSTLVSGTVSNALKKLVGERMKQHAAMKQNASDSATAEPTGNSVAASLRPKLMAAAKGMLAGVTGGLSKAALGAALTPVVQQGLEGQGVSEAVARPLATMAGAVLQGVVSAAADTAADAAGGSLQPRPSGGAGGPHQGHAQDDLAAALGGKAAEAVLNLGLNLPKGLQATLGQVMEHGSPHQKTAVSNATAWAGLNM</sequence>
<dbReference type="Proteomes" id="UP000035352">
    <property type="component" value="Chromosome"/>
</dbReference>
<dbReference type="RefSeq" id="WP_047193594.1">
    <property type="nucleotide sequence ID" value="NZ_CP011371.1"/>
</dbReference>
<dbReference type="AlphaFoldDB" id="A0A0G3BE13"/>
<protein>
    <submittedName>
        <fullName evidence="2">Uncharacterized protein</fullName>
    </submittedName>
</protein>
<proteinExistence type="predicted"/>
<feature type="region of interest" description="Disordered" evidence="1">
    <location>
        <begin position="1"/>
        <end position="124"/>
    </location>
</feature>
<feature type="compositionally biased region" description="Low complexity" evidence="1">
    <location>
        <begin position="35"/>
        <end position="48"/>
    </location>
</feature>
<name>A0A0G3BE13_9BURK</name>
<evidence type="ECO:0000313" key="2">
    <source>
        <dbReference type="EMBL" id="AKJ27532.1"/>
    </source>
</evidence>
<evidence type="ECO:0000313" key="3">
    <source>
        <dbReference type="Proteomes" id="UP000035352"/>
    </source>
</evidence>
<organism evidence="2 3">
    <name type="scientific">Caldimonas brevitalea</name>
    <dbReference type="NCBI Taxonomy" id="413882"/>
    <lineage>
        <taxon>Bacteria</taxon>
        <taxon>Pseudomonadati</taxon>
        <taxon>Pseudomonadota</taxon>
        <taxon>Betaproteobacteria</taxon>
        <taxon>Burkholderiales</taxon>
        <taxon>Sphaerotilaceae</taxon>
        <taxon>Caldimonas</taxon>
    </lineage>
</organism>